<feature type="compositionally biased region" description="Polar residues" evidence="1">
    <location>
        <begin position="1"/>
        <end position="12"/>
    </location>
</feature>
<feature type="region of interest" description="Disordered" evidence="1">
    <location>
        <begin position="1"/>
        <end position="71"/>
    </location>
</feature>
<gene>
    <name evidence="2" type="ORF">LCGC14_1492090</name>
</gene>
<evidence type="ECO:0000256" key="1">
    <source>
        <dbReference type="SAM" id="MobiDB-lite"/>
    </source>
</evidence>
<name>A0A0F9LLY2_9ZZZZ</name>
<accession>A0A0F9LLY2</accession>
<dbReference type="AlphaFoldDB" id="A0A0F9LLY2"/>
<protein>
    <submittedName>
        <fullName evidence="2">Uncharacterized protein</fullName>
    </submittedName>
</protein>
<reference evidence="2" key="1">
    <citation type="journal article" date="2015" name="Nature">
        <title>Complex archaea that bridge the gap between prokaryotes and eukaryotes.</title>
        <authorList>
            <person name="Spang A."/>
            <person name="Saw J.H."/>
            <person name="Jorgensen S.L."/>
            <person name="Zaremba-Niedzwiedzka K."/>
            <person name="Martijn J."/>
            <person name="Lind A.E."/>
            <person name="van Eijk R."/>
            <person name="Schleper C."/>
            <person name="Guy L."/>
            <person name="Ettema T.J."/>
        </authorList>
    </citation>
    <scope>NUCLEOTIDE SEQUENCE</scope>
</reference>
<evidence type="ECO:0000313" key="2">
    <source>
        <dbReference type="EMBL" id="KKM65355.1"/>
    </source>
</evidence>
<sequence>MNIRSSVKTNEQLVPENIQEESELTTLPPKPESLRKGANDQSSKLSLKPAPKLKTGAKTKKELKDEKEGLETKLSSVEGLLNFIDKKHSTGKLDDEEYKKRSKKLQSDLKKTKKKINMINKILKK</sequence>
<comment type="caution">
    <text evidence="2">The sequence shown here is derived from an EMBL/GenBank/DDBJ whole genome shotgun (WGS) entry which is preliminary data.</text>
</comment>
<proteinExistence type="predicted"/>
<feature type="compositionally biased region" description="Low complexity" evidence="1">
    <location>
        <begin position="42"/>
        <end position="54"/>
    </location>
</feature>
<dbReference type="EMBL" id="LAZR01010738">
    <property type="protein sequence ID" value="KKM65355.1"/>
    <property type="molecule type" value="Genomic_DNA"/>
</dbReference>
<feature type="compositionally biased region" description="Basic and acidic residues" evidence="1">
    <location>
        <begin position="59"/>
        <end position="71"/>
    </location>
</feature>
<organism evidence="2">
    <name type="scientific">marine sediment metagenome</name>
    <dbReference type="NCBI Taxonomy" id="412755"/>
    <lineage>
        <taxon>unclassified sequences</taxon>
        <taxon>metagenomes</taxon>
        <taxon>ecological metagenomes</taxon>
    </lineage>
</organism>